<proteinExistence type="predicted"/>
<reference evidence="1" key="1">
    <citation type="submission" date="2023-04" db="EMBL/GenBank/DDBJ databases">
        <title>Draft Genome sequencing of Naganishia species isolated from polar environments using Oxford Nanopore Technology.</title>
        <authorList>
            <person name="Leo P."/>
            <person name="Venkateswaran K."/>
        </authorList>
    </citation>
    <scope>NUCLEOTIDE SEQUENCE</scope>
    <source>
        <strain evidence="1">MNA-CCFEE 5262</strain>
    </source>
</reference>
<protein>
    <submittedName>
        <fullName evidence="1">Uncharacterized protein</fullName>
    </submittedName>
</protein>
<gene>
    <name evidence="1" type="ORF">QFC20_006119</name>
</gene>
<accession>A0ACC2VFE5</accession>
<evidence type="ECO:0000313" key="1">
    <source>
        <dbReference type="EMBL" id="KAJ9097773.1"/>
    </source>
</evidence>
<name>A0ACC2VFE5_9TREE</name>
<dbReference type="EMBL" id="JASBWS010000100">
    <property type="protein sequence ID" value="KAJ9097773.1"/>
    <property type="molecule type" value="Genomic_DNA"/>
</dbReference>
<comment type="caution">
    <text evidence="1">The sequence shown here is derived from an EMBL/GenBank/DDBJ whole genome shotgun (WGS) entry which is preliminary data.</text>
</comment>
<sequence length="372" mass="42215">MEREKRHAQRKENAPQQRFAELERLRLTEQTAASNQFQHFRRLLTQQREESEAFKAETADQQKEYAAALRERNEAIQRFAPPPTLSIELLANIASFVAGANDYGTLAALVSTSRQMQIEISPILFETVVWNSNLQLRMNACKGNENYPKDWKYINLRASLIKDQYPAIMYPDHEDPPRHTAELRLLKDVTLTTLSSILRYQLRWTLAGEETSQSEILGISGVTFAATASLSAGVGRALDLFKPAQHALQMVGFDRADGKAQDANIVEESIKTVLHLVRPPGPGDECPLERELLIMCERKLELEAWMRQFVVSTPKSGELPRYRAEFSREPEQIGFCALIEQFLKLAGRAGNSEDRPAVVLEDNDYLPLDMQD</sequence>
<evidence type="ECO:0000313" key="2">
    <source>
        <dbReference type="Proteomes" id="UP001230649"/>
    </source>
</evidence>
<organism evidence="1 2">
    <name type="scientific">Naganishia adeliensis</name>
    <dbReference type="NCBI Taxonomy" id="92952"/>
    <lineage>
        <taxon>Eukaryota</taxon>
        <taxon>Fungi</taxon>
        <taxon>Dikarya</taxon>
        <taxon>Basidiomycota</taxon>
        <taxon>Agaricomycotina</taxon>
        <taxon>Tremellomycetes</taxon>
        <taxon>Filobasidiales</taxon>
        <taxon>Filobasidiaceae</taxon>
        <taxon>Naganishia</taxon>
    </lineage>
</organism>
<keyword evidence="2" id="KW-1185">Reference proteome</keyword>
<dbReference type="Proteomes" id="UP001230649">
    <property type="component" value="Unassembled WGS sequence"/>
</dbReference>